<organism evidence="1 2">
    <name type="scientific">Hansschlegelia plantiphila</name>
    <dbReference type="NCBI Taxonomy" id="374655"/>
    <lineage>
        <taxon>Bacteria</taxon>
        <taxon>Pseudomonadati</taxon>
        <taxon>Pseudomonadota</taxon>
        <taxon>Alphaproteobacteria</taxon>
        <taxon>Hyphomicrobiales</taxon>
        <taxon>Methylopilaceae</taxon>
        <taxon>Hansschlegelia</taxon>
    </lineage>
</organism>
<dbReference type="EMBL" id="BSFI01000003">
    <property type="protein sequence ID" value="GLK66995.1"/>
    <property type="molecule type" value="Genomic_DNA"/>
</dbReference>
<proteinExistence type="predicted"/>
<reference evidence="1" key="1">
    <citation type="journal article" date="2014" name="Int. J. Syst. Evol. Microbiol.">
        <title>Complete genome sequence of Corynebacterium casei LMG S-19264T (=DSM 44701T), isolated from a smear-ripened cheese.</title>
        <authorList>
            <consortium name="US DOE Joint Genome Institute (JGI-PGF)"/>
            <person name="Walter F."/>
            <person name="Albersmeier A."/>
            <person name="Kalinowski J."/>
            <person name="Ruckert C."/>
        </authorList>
    </citation>
    <scope>NUCLEOTIDE SEQUENCE</scope>
    <source>
        <strain evidence="1">VKM B-2347</strain>
    </source>
</reference>
<evidence type="ECO:0000313" key="1">
    <source>
        <dbReference type="EMBL" id="GLK66995.1"/>
    </source>
</evidence>
<reference evidence="1" key="2">
    <citation type="submission" date="2023-01" db="EMBL/GenBank/DDBJ databases">
        <authorList>
            <person name="Sun Q."/>
            <person name="Evtushenko L."/>
        </authorList>
    </citation>
    <scope>NUCLEOTIDE SEQUENCE</scope>
    <source>
        <strain evidence="1">VKM B-2347</strain>
    </source>
</reference>
<gene>
    <name evidence="1" type="ORF">GCM10008179_06330</name>
</gene>
<name>A0A9W6J0G0_9HYPH</name>
<evidence type="ECO:0000313" key="2">
    <source>
        <dbReference type="Proteomes" id="UP001143372"/>
    </source>
</evidence>
<keyword evidence="2" id="KW-1185">Reference proteome</keyword>
<dbReference type="AlphaFoldDB" id="A0A9W6J0G0"/>
<protein>
    <submittedName>
        <fullName evidence="1">Uncharacterized protein</fullName>
    </submittedName>
</protein>
<dbReference type="Proteomes" id="UP001143372">
    <property type="component" value="Unassembled WGS sequence"/>
</dbReference>
<sequence length="73" mass="8352">MDDSSGPPAFTPDEFKAIRLLLAERGPEIRNPELLSAMRDRKLVREDGIEGWVVTYPGHRRYLKALLETFHDG</sequence>
<dbReference type="RefSeq" id="WP_271167263.1">
    <property type="nucleotide sequence ID" value="NZ_BSFI01000003.1"/>
</dbReference>
<comment type="caution">
    <text evidence="1">The sequence shown here is derived from an EMBL/GenBank/DDBJ whole genome shotgun (WGS) entry which is preliminary data.</text>
</comment>
<accession>A0A9W6J0G0</accession>